<evidence type="ECO:0000256" key="1">
    <source>
        <dbReference type="ARBA" id="ARBA00004418"/>
    </source>
</evidence>
<evidence type="ECO:0000259" key="5">
    <source>
        <dbReference type="SMART" id="SM00062"/>
    </source>
</evidence>
<dbReference type="GO" id="GO:0042597">
    <property type="term" value="C:periplasmic space"/>
    <property type="evidence" value="ECO:0007669"/>
    <property type="project" value="UniProtKB-SubCell"/>
</dbReference>
<dbReference type="AlphaFoldDB" id="A0AAX3EKF3"/>
<feature type="signal peptide" evidence="4">
    <location>
        <begin position="1"/>
        <end position="23"/>
    </location>
</feature>
<dbReference type="InterPro" id="IPR001638">
    <property type="entry name" value="Solute-binding_3/MltF_N"/>
</dbReference>
<dbReference type="SUPFAM" id="SSF53850">
    <property type="entry name" value="Periplasmic binding protein-like II"/>
    <property type="match status" value="1"/>
</dbReference>
<organism evidence="6 7">
    <name type="scientific">Paenarthrobacter ureafaciens</name>
    <dbReference type="NCBI Taxonomy" id="37931"/>
    <lineage>
        <taxon>Bacteria</taxon>
        <taxon>Bacillati</taxon>
        <taxon>Actinomycetota</taxon>
        <taxon>Actinomycetes</taxon>
        <taxon>Micrococcales</taxon>
        <taxon>Micrococcaceae</taxon>
        <taxon>Paenarthrobacter</taxon>
    </lineage>
</organism>
<dbReference type="Pfam" id="PF09084">
    <property type="entry name" value="NMT1"/>
    <property type="match status" value="1"/>
</dbReference>
<evidence type="ECO:0000256" key="3">
    <source>
        <dbReference type="ARBA" id="ARBA00022729"/>
    </source>
</evidence>
<feature type="chain" id="PRO_5043444113" evidence="4">
    <location>
        <begin position="24"/>
        <end position="313"/>
    </location>
</feature>
<dbReference type="RefSeq" id="WP_069694445.1">
    <property type="nucleotide sequence ID" value="NZ_CP043010.1"/>
</dbReference>
<protein>
    <submittedName>
        <fullName evidence="6">ABC transporter substrate-binding protein</fullName>
    </submittedName>
</protein>
<reference evidence="6" key="1">
    <citation type="submission" date="2022-07" db="EMBL/GenBank/DDBJ databases">
        <authorList>
            <person name="Wu T."/>
        </authorList>
    </citation>
    <scope>NUCLEOTIDE SEQUENCE</scope>
    <source>
        <strain evidence="6">SD-1</strain>
    </source>
</reference>
<feature type="domain" description="Solute-binding protein family 3/N-terminal" evidence="5">
    <location>
        <begin position="32"/>
        <end position="253"/>
    </location>
</feature>
<sequence length="313" mass="33121">MNKRFLALAALSALLLSACGGPAEPSADSPTKVTAGVIPIVDSAPIWLGKEKGFFAEEGLDLDIKTGSGGGAILPAVVSGSYDFGMGNTVSVLLARDKGIDVKFVSNEATTAGAPKSQAVIVPNDSPIKKPADLAGKTVAVLGISGSVDTTIRALVDADGGDSSTMKFVEIAPSEVQAAVEKKQVDAGWILAPFLQKAVAEGSRVVTYNFSEFSPNFTLAGYFATNDTVKNRPKVVESFNKALAKSVAYAQEHPDEVREIVTTYTKNTVEQLETMDLPTFTVDFDMEAEAKLADVVHKYGMVKQKPELEKIFP</sequence>
<keyword evidence="7" id="KW-1185">Reference proteome</keyword>
<comment type="subcellular location">
    <subcellularLocation>
        <location evidence="1">Periplasm</location>
    </subcellularLocation>
</comment>
<name>A0AAX3EKF3_PAEUR</name>
<dbReference type="InterPro" id="IPR015168">
    <property type="entry name" value="SsuA/THI5"/>
</dbReference>
<evidence type="ECO:0000256" key="2">
    <source>
        <dbReference type="ARBA" id="ARBA00010742"/>
    </source>
</evidence>
<accession>A0AAX3EKF3</accession>
<gene>
    <name evidence="6" type="ORF">NL394_21505</name>
</gene>
<evidence type="ECO:0000313" key="7">
    <source>
        <dbReference type="Proteomes" id="UP001163293"/>
    </source>
</evidence>
<dbReference type="PROSITE" id="PS51257">
    <property type="entry name" value="PROKAR_LIPOPROTEIN"/>
    <property type="match status" value="1"/>
</dbReference>
<dbReference type="EMBL" id="CP101185">
    <property type="protein sequence ID" value="UYV97569.1"/>
    <property type="molecule type" value="Genomic_DNA"/>
</dbReference>
<keyword evidence="3 4" id="KW-0732">Signal</keyword>
<comment type="similarity">
    <text evidence="2">Belongs to the bacterial solute-binding protein SsuA/TauA family.</text>
</comment>
<dbReference type="PANTHER" id="PTHR30024:SF47">
    <property type="entry name" value="TAURINE-BINDING PERIPLASMIC PROTEIN"/>
    <property type="match status" value="1"/>
</dbReference>
<evidence type="ECO:0000313" key="6">
    <source>
        <dbReference type="EMBL" id="UYV97569.1"/>
    </source>
</evidence>
<dbReference type="SMART" id="SM00062">
    <property type="entry name" value="PBPb"/>
    <property type="match status" value="1"/>
</dbReference>
<proteinExistence type="inferred from homology"/>
<dbReference type="PANTHER" id="PTHR30024">
    <property type="entry name" value="ALIPHATIC SULFONATES-BINDING PROTEIN-RELATED"/>
    <property type="match status" value="1"/>
</dbReference>
<dbReference type="Proteomes" id="UP001163293">
    <property type="component" value="Chromosome"/>
</dbReference>
<evidence type="ECO:0000256" key="4">
    <source>
        <dbReference type="SAM" id="SignalP"/>
    </source>
</evidence>
<dbReference type="Gene3D" id="3.40.190.10">
    <property type="entry name" value="Periplasmic binding protein-like II"/>
    <property type="match status" value="2"/>
</dbReference>